<proteinExistence type="predicted"/>
<dbReference type="Proteomes" id="UP001165186">
    <property type="component" value="Unassembled WGS sequence"/>
</dbReference>
<name>A0ACB5SBD7_9PEZI</name>
<dbReference type="EMBL" id="BSXG01000237">
    <property type="protein sequence ID" value="GME33526.1"/>
    <property type="molecule type" value="Genomic_DNA"/>
</dbReference>
<feature type="non-terminal residue" evidence="1">
    <location>
        <position position="523"/>
    </location>
</feature>
<evidence type="ECO:0000313" key="1">
    <source>
        <dbReference type="EMBL" id="GME33526.1"/>
    </source>
</evidence>
<keyword evidence="2" id="KW-1185">Reference proteome</keyword>
<accession>A0ACB5SBD7</accession>
<comment type="caution">
    <text evidence="1">The sequence shown here is derived from an EMBL/GenBank/DDBJ whole genome shotgun (WGS) entry which is preliminary data.</text>
</comment>
<sequence>MVQNSTNGLRFLKCLEQNGEYLSEIREAICATPRPVGEVFPLASSDEFETGILSALWFVEMESQGDQVREPSQGTFQWIFREPQPNDARWTSFVDWLRKDSGQHIYWITGKAGTGKSTLMKFISNHEETDKLGREQDQRLIARTFPVQWEMFTLLGIPPDSPMTELDLQQALERMIKCNLDTRFIFFVDGIDDLENPDAVVAPFKKPPLFPNIKLCLSSRARTNPKNGSSPGPSLCLEDLNHPDIIQFTQTSLESSRDFSQLRTVSPTQARELVGAIAEKAAGLFLWARIVVSMLLKGLQDGERLSDLRRRLESTPSDLEPLFEKMLDGIPPERIEHASQIFQIVRAAKSPIDLLSLSFADEDDDTLAYDHPIEPLTPDQEAARCDQMQRRLATHCNGLLTTSPSPTTPIPTVHHLHPTIRTYLHRPTTWTRLTTPTPPHLALAHASLLRLRTARLTPTQHHTHTLTNPPPASLAALLLAAVAATAALDAAAAALHADLWDALAATTQTLVARAGLCAAPGCW</sequence>
<reference evidence="1" key="1">
    <citation type="submission" date="2024-09" db="EMBL/GenBank/DDBJ databases">
        <title>Draft Genome Sequences of Neofusicoccum parvum.</title>
        <authorList>
            <person name="Ashida A."/>
            <person name="Camagna M."/>
            <person name="Tanaka A."/>
            <person name="Takemoto D."/>
        </authorList>
    </citation>
    <scope>NUCLEOTIDE SEQUENCE</scope>
    <source>
        <strain evidence="1">PPO83</strain>
    </source>
</reference>
<protein>
    <submittedName>
        <fullName evidence="1">Uncharacterized protein</fullName>
    </submittedName>
</protein>
<evidence type="ECO:0000313" key="2">
    <source>
        <dbReference type="Proteomes" id="UP001165186"/>
    </source>
</evidence>
<gene>
    <name evidence="1" type="primary">g7608</name>
    <name evidence="1" type="ORF">NpPPO83_00007608</name>
</gene>
<organism evidence="1 2">
    <name type="scientific">Neofusicoccum parvum</name>
    <dbReference type="NCBI Taxonomy" id="310453"/>
    <lineage>
        <taxon>Eukaryota</taxon>
        <taxon>Fungi</taxon>
        <taxon>Dikarya</taxon>
        <taxon>Ascomycota</taxon>
        <taxon>Pezizomycotina</taxon>
        <taxon>Dothideomycetes</taxon>
        <taxon>Dothideomycetes incertae sedis</taxon>
        <taxon>Botryosphaeriales</taxon>
        <taxon>Botryosphaeriaceae</taxon>
        <taxon>Neofusicoccum</taxon>
    </lineage>
</organism>